<organism evidence="2 3">
    <name type="scientific">Kribbella alba</name>
    <dbReference type="NCBI Taxonomy" id="190197"/>
    <lineage>
        <taxon>Bacteria</taxon>
        <taxon>Bacillati</taxon>
        <taxon>Actinomycetota</taxon>
        <taxon>Actinomycetes</taxon>
        <taxon>Propionibacteriales</taxon>
        <taxon>Kribbellaceae</taxon>
        <taxon>Kribbella</taxon>
    </lineage>
</organism>
<dbReference type="Proteomes" id="UP001501319">
    <property type="component" value="Unassembled WGS sequence"/>
</dbReference>
<keyword evidence="2" id="KW-0378">Hydrolase</keyword>
<keyword evidence="2" id="KW-0255">Endonuclease</keyword>
<dbReference type="Pfam" id="PF05685">
    <property type="entry name" value="Uma2"/>
    <property type="match status" value="1"/>
</dbReference>
<evidence type="ECO:0000313" key="2">
    <source>
        <dbReference type="EMBL" id="GAA1657051.1"/>
    </source>
</evidence>
<sequence length="181" mass="20357">MIEQLGNLRREDFSAAELDGLPRDGRRYEVADGRLLVTGAQAPIHQAAVIGLMVRLKQACPPDQLVAFGSLDFRPHRRLSLRPDLLVCRREDAGPKYADRLLLAVEVISPSTRTTDVVLKRGLYEQHAVPSYWLLDPDRQELTILELTDERYVCQTVVQGEELFEAALPFPVRLTPAEVVS</sequence>
<name>A0ABP4RRB8_9ACTN</name>
<evidence type="ECO:0000259" key="1">
    <source>
        <dbReference type="Pfam" id="PF05685"/>
    </source>
</evidence>
<evidence type="ECO:0000313" key="3">
    <source>
        <dbReference type="Proteomes" id="UP001501319"/>
    </source>
</evidence>
<gene>
    <name evidence="2" type="ORF">GCM10009744_57460</name>
</gene>
<feature type="domain" description="Putative restriction endonuclease" evidence="1">
    <location>
        <begin position="17"/>
        <end position="171"/>
    </location>
</feature>
<dbReference type="GO" id="GO:0004519">
    <property type="term" value="F:endonuclease activity"/>
    <property type="evidence" value="ECO:0007669"/>
    <property type="project" value="UniProtKB-KW"/>
</dbReference>
<dbReference type="PANTHER" id="PTHR35400:SF3">
    <property type="entry name" value="SLL1072 PROTEIN"/>
    <property type="match status" value="1"/>
</dbReference>
<accession>A0ABP4RRB8</accession>
<dbReference type="SUPFAM" id="SSF52980">
    <property type="entry name" value="Restriction endonuclease-like"/>
    <property type="match status" value="1"/>
</dbReference>
<dbReference type="RefSeq" id="WP_344115555.1">
    <property type="nucleotide sequence ID" value="NZ_BAAANE010000010.1"/>
</dbReference>
<dbReference type="InterPro" id="IPR012296">
    <property type="entry name" value="Nuclease_put_TT1808"/>
</dbReference>
<dbReference type="InterPro" id="IPR011335">
    <property type="entry name" value="Restrct_endonuc-II-like"/>
</dbReference>
<dbReference type="PANTHER" id="PTHR35400">
    <property type="entry name" value="SLR1083 PROTEIN"/>
    <property type="match status" value="1"/>
</dbReference>
<keyword evidence="2" id="KW-0540">Nuclease</keyword>
<dbReference type="CDD" id="cd06260">
    <property type="entry name" value="DUF820-like"/>
    <property type="match status" value="1"/>
</dbReference>
<reference evidence="3" key="1">
    <citation type="journal article" date="2019" name="Int. J. Syst. Evol. Microbiol.">
        <title>The Global Catalogue of Microorganisms (GCM) 10K type strain sequencing project: providing services to taxonomists for standard genome sequencing and annotation.</title>
        <authorList>
            <consortium name="The Broad Institute Genomics Platform"/>
            <consortium name="The Broad Institute Genome Sequencing Center for Infectious Disease"/>
            <person name="Wu L."/>
            <person name="Ma J."/>
        </authorList>
    </citation>
    <scope>NUCLEOTIDE SEQUENCE [LARGE SCALE GENOMIC DNA]</scope>
    <source>
        <strain evidence="3">JCM 14306</strain>
    </source>
</reference>
<dbReference type="InterPro" id="IPR008538">
    <property type="entry name" value="Uma2"/>
</dbReference>
<dbReference type="EMBL" id="BAAANE010000010">
    <property type="protein sequence ID" value="GAA1657051.1"/>
    <property type="molecule type" value="Genomic_DNA"/>
</dbReference>
<comment type="caution">
    <text evidence="2">The sequence shown here is derived from an EMBL/GenBank/DDBJ whole genome shotgun (WGS) entry which is preliminary data.</text>
</comment>
<keyword evidence="3" id="KW-1185">Reference proteome</keyword>
<dbReference type="Gene3D" id="3.90.1570.10">
    <property type="entry name" value="tt1808, chain A"/>
    <property type="match status" value="1"/>
</dbReference>
<proteinExistence type="predicted"/>
<protein>
    <submittedName>
        <fullName evidence="2">Uma2 family endonuclease</fullName>
    </submittedName>
</protein>